<organism evidence="1 2">
    <name type="scientific">Oryzias melastigma</name>
    <name type="common">Marine medaka</name>
    <dbReference type="NCBI Taxonomy" id="30732"/>
    <lineage>
        <taxon>Eukaryota</taxon>
        <taxon>Metazoa</taxon>
        <taxon>Chordata</taxon>
        <taxon>Craniata</taxon>
        <taxon>Vertebrata</taxon>
        <taxon>Euteleostomi</taxon>
        <taxon>Actinopterygii</taxon>
        <taxon>Neopterygii</taxon>
        <taxon>Teleostei</taxon>
        <taxon>Neoteleostei</taxon>
        <taxon>Acanthomorphata</taxon>
        <taxon>Ovalentaria</taxon>
        <taxon>Atherinomorphae</taxon>
        <taxon>Beloniformes</taxon>
        <taxon>Adrianichthyidae</taxon>
        <taxon>Oryziinae</taxon>
        <taxon>Oryzias</taxon>
    </lineage>
</organism>
<gene>
    <name evidence="1" type="ORF">FQA47_005806</name>
</gene>
<protein>
    <submittedName>
        <fullName evidence="1">Uncharacterized protein</fullName>
    </submittedName>
</protein>
<evidence type="ECO:0000313" key="1">
    <source>
        <dbReference type="EMBL" id="KAF6738828.1"/>
    </source>
</evidence>
<evidence type="ECO:0000313" key="2">
    <source>
        <dbReference type="Proteomes" id="UP000646548"/>
    </source>
</evidence>
<comment type="caution">
    <text evidence="1">The sequence shown here is derived from an EMBL/GenBank/DDBJ whole genome shotgun (WGS) entry which is preliminary data.</text>
</comment>
<proteinExistence type="predicted"/>
<dbReference type="Proteomes" id="UP000646548">
    <property type="component" value="Unassembled WGS sequence"/>
</dbReference>
<dbReference type="EMBL" id="WKFB01000018">
    <property type="protein sequence ID" value="KAF6738828.1"/>
    <property type="molecule type" value="Genomic_DNA"/>
</dbReference>
<accession>A0A834FQU8</accession>
<sequence>MNDRAEEVEIYIWWRIKTKRCNEETEWTQGNTHREKEGVCQLQKTDILHFEHTRTHTLLHMTIYIRERREEGGTAQRELALPRTDAHLTHCTGSQSAFHCTLLAARTSLCLIVKKK</sequence>
<reference evidence="1" key="1">
    <citation type="journal article" name="BMC Genomics">
        <title>Long-read sequencing and de novo genome assembly of marine medaka (Oryzias melastigma).</title>
        <authorList>
            <person name="Liang P."/>
            <person name="Saqib H.S.A."/>
            <person name="Ni X."/>
            <person name="Shen Y."/>
        </authorList>
    </citation>
    <scope>NUCLEOTIDE SEQUENCE</scope>
    <source>
        <strain evidence="1">Bigg-433</strain>
    </source>
</reference>
<name>A0A834FQU8_ORYME</name>
<dbReference type="AlphaFoldDB" id="A0A834FQU8"/>